<dbReference type="Proteomes" id="UP000746595">
    <property type="component" value="Unassembled WGS sequence"/>
</dbReference>
<gene>
    <name evidence="1" type="ORF">HED64_07545</name>
</gene>
<accession>A0ABX1G489</accession>
<dbReference type="EMBL" id="JAAWVT010000002">
    <property type="protein sequence ID" value="NKG20566.1"/>
    <property type="molecule type" value="Genomic_DNA"/>
</dbReference>
<organism evidence="1 2">
    <name type="scientific">Paeniglutamicibacter terrestris</name>
    <dbReference type="NCBI Taxonomy" id="2723403"/>
    <lineage>
        <taxon>Bacteria</taxon>
        <taxon>Bacillati</taxon>
        <taxon>Actinomycetota</taxon>
        <taxon>Actinomycetes</taxon>
        <taxon>Micrococcales</taxon>
        <taxon>Micrococcaceae</taxon>
        <taxon>Paeniglutamicibacter</taxon>
    </lineage>
</organism>
<name>A0ABX1G489_9MICC</name>
<proteinExistence type="predicted"/>
<sequence length="60" mass="6313">MYSKKFLSYKLVLPSLGDFSGGHCPEHRLDLGLGLGLGLGLDHCLDHCFDAGTVPLGAGL</sequence>
<evidence type="ECO:0000313" key="1">
    <source>
        <dbReference type="EMBL" id="NKG20566.1"/>
    </source>
</evidence>
<evidence type="ECO:0000313" key="2">
    <source>
        <dbReference type="Proteomes" id="UP000746595"/>
    </source>
</evidence>
<keyword evidence="2" id="KW-1185">Reference proteome</keyword>
<comment type="caution">
    <text evidence="1">The sequence shown here is derived from an EMBL/GenBank/DDBJ whole genome shotgun (WGS) entry which is preliminary data.</text>
</comment>
<reference evidence="1 2" key="1">
    <citation type="submission" date="2020-04" db="EMBL/GenBank/DDBJ databases">
        <title>Paeniglutamicibacter sp. ANT13_2, a novel actinomycete isolated from sediment in Antarctica.</title>
        <authorList>
            <person name="Sakdapetsiri C."/>
            <person name="Pinyakong O."/>
        </authorList>
    </citation>
    <scope>NUCLEOTIDE SEQUENCE [LARGE SCALE GENOMIC DNA]</scope>
    <source>
        <strain evidence="1 2">ANT13_2</strain>
    </source>
</reference>
<dbReference type="RefSeq" id="WP_168151425.1">
    <property type="nucleotide sequence ID" value="NZ_JAAWVT010000002.1"/>
</dbReference>
<protein>
    <submittedName>
        <fullName evidence="1">Uncharacterized protein</fullName>
    </submittedName>
</protein>